<keyword evidence="3" id="KW-0808">Transferase</keyword>
<evidence type="ECO:0000256" key="1">
    <source>
        <dbReference type="ARBA" id="ARBA00001933"/>
    </source>
</evidence>
<name>S5DUZ9_9ACTN</name>
<dbReference type="GO" id="GO:0005737">
    <property type="term" value="C:cytoplasm"/>
    <property type="evidence" value="ECO:0007669"/>
    <property type="project" value="TreeGrafter"/>
</dbReference>
<evidence type="ECO:0000256" key="5">
    <source>
        <dbReference type="PIRSR" id="PIRSR001434-2"/>
    </source>
</evidence>
<evidence type="ECO:0000256" key="4">
    <source>
        <dbReference type="ARBA" id="ARBA00022898"/>
    </source>
</evidence>
<dbReference type="PIRSF" id="PIRSF001434">
    <property type="entry name" value="CGS"/>
    <property type="match status" value="1"/>
</dbReference>
<dbReference type="InterPro" id="IPR006235">
    <property type="entry name" value="OAc-hSer/O-AcSer_sulfhydrylase"/>
</dbReference>
<comment type="similarity">
    <text evidence="2 6">Belongs to the trans-sulfuration enzymes family.</text>
</comment>
<accession>S5DUZ9</accession>
<keyword evidence="4 5" id="KW-0663">Pyridoxal phosphate</keyword>
<dbReference type="PROSITE" id="PS00868">
    <property type="entry name" value="CYS_MET_METAB_PP"/>
    <property type="match status" value="1"/>
</dbReference>
<evidence type="ECO:0000256" key="3">
    <source>
        <dbReference type="ARBA" id="ARBA00022679"/>
    </source>
</evidence>
<dbReference type="Gene3D" id="3.90.1150.10">
    <property type="entry name" value="Aspartate Aminotransferase, domain 1"/>
    <property type="match status" value="1"/>
</dbReference>
<reference evidence="7" key="1">
    <citation type="journal article" date="2013" name="Sci. Rep.">
        <title>Metagenomics uncovers a new group of low GC and ultra-small marine Actinobacteria.</title>
        <authorList>
            <person name="Ghai R."/>
            <person name="Mizuno C.M."/>
            <person name="Picazo A."/>
            <person name="Camacho A."/>
            <person name="Rodriguez-Valera F."/>
        </authorList>
    </citation>
    <scope>NUCLEOTIDE SEQUENCE</scope>
</reference>
<dbReference type="InterPro" id="IPR000277">
    <property type="entry name" value="Cys/Met-Metab_PyrdxlP-dep_enz"/>
</dbReference>
<dbReference type="NCBIfam" id="TIGR01326">
    <property type="entry name" value="OAH_OAS_sulfhy"/>
    <property type="match status" value="1"/>
</dbReference>
<proteinExistence type="inferred from homology"/>
<dbReference type="EMBL" id="KC811111">
    <property type="protein sequence ID" value="AGQ18747.1"/>
    <property type="molecule type" value="Genomic_DNA"/>
</dbReference>
<feature type="modified residue" description="N6-(pyridoxal phosphate)lysine" evidence="5">
    <location>
        <position position="205"/>
    </location>
</feature>
<evidence type="ECO:0000256" key="2">
    <source>
        <dbReference type="ARBA" id="ARBA00009077"/>
    </source>
</evidence>
<dbReference type="GO" id="GO:0006535">
    <property type="term" value="P:cysteine biosynthetic process from serine"/>
    <property type="evidence" value="ECO:0007669"/>
    <property type="project" value="TreeGrafter"/>
</dbReference>
<dbReference type="GO" id="GO:0019346">
    <property type="term" value="P:transsulfuration"/>
    <property type="evidence" value="ECO:0007669"/>
    <property type="project" value="InterPro"/>
</dbReference>
<comment type="cofactor">
    <cofactor evidence="1 6">
        <name>pyridoxal 5'-phosphate</name>
        <dbReference type="ChEBI" id="CHEBI:597326"/>
    </cofactor>
</comment>
<dbReference type="GO" id="GO:0004124">
    <property type="term" value="F:cysteine synthase activity"/>
    <property type="evidence" value="ECO:0007669"/>
    <property type="project" value="TreeGrafter"/>
</dbReference>
<dbReference type="AlphaFoldDB" id="S5DUZ9"/>
<dbReference type="FunFam" id="3.40.640.10:FF:000035">
    <property type="entry name" value="O-succinylhomoserine sulfhydrylase"/>
    <property type="match status" value="1"/>
</dbReference>
<dbReference type="Gene3D" id="3.40.640.10">
    <property type="entry name" value="Type I PLP-dependent aspartate aminotransferase-like (Major domain)"/>
    <property type="match status" value="1"/>
</dbReference>
<dbReference type="GO" id="GO:0003961">
    <property type="term" value="F:O-acetylhomoserine aminocarboxypropyltransferase activity"/>
    <property type="evidence" value="ECO:0007669"/>
    <property type="project" value="TreeGrafter"/>
</dbReference>
<evidence type="ECO:0000256" key="6">
    <source>
        <dbReference type="RuleBase" id="RU362118"/>
    </source>
</evidence>
<dbReference type="GO" id="GO:0071269">
    <property type="term" value="P:L-homocysteine biosynthetic process"/>
    <property type="evidence" value="ECO:0007669"/>
    <property type="project" value="TreeGrafter"/>
</dbReference>
<evidence type="ECO:0000313" key="7">
    <source>
        <dbReference type="EMBL" id="AGQ18747.1"/>
    </source>
</evidence>
<sequence>MKYDSKLLHAGWDSDADSEGSITVPIYKTTAYQFNNTEHAANLFGLKEFGNIYSRLGNPTVGALEARLTALEGGAMSVALASGTSAVMYSLINIMSQGDNFVTASQLYGGTYTMFDNILPEYGINAKKVDITDLKAVEDSIDDKTRAVYCETVTNPGLVVADVTALSDIAHKHGIPLIVDATFTTSAIQKSFDFGADIVVYSLTKWMSGHGRVIAGAVIEKGGFDWGNGNFPLYDKPDTSYGNMRWGHDLGDLGNVAYSLRLRTVPLRNLGANMSPDTAFEVMSGLETLSLRMEKHCSNAKKAAEFLSSHKSVEWVRFPGLESDPSYELSEKYLNGTGGTMVVFGIKGGKEAGQKFIDNLKMFRHVANVGDTRSLAIHPASTTHSQLDEDQLIAAGSPPELVRLSIGIEDIEDIVEDLSQALESSK</sequence>
<dbReference type="SUPFAM" id="SSF53383">
    <property type="entry name" value="PLP-dependent transferases"/>
    <property type="match status" value="1"/>
</dbReference>
<dbReference type="PANTHER" id="PTHR43797">
    <property type="entry name" value="HOMOCYSTEINE/CYSTEINE SYNTHASE"/>
    <property type="match status" value="1"/>
</dbReference>
<dbReference type="CDD" id="cd00614">
    <property type="entry name" value="CGS_like"/>
    <property type="match status" value="1"/>
</dbReference>
<dbReference type="Pfam" id="PF01053">
    <property type="entry name" value="Cys_Met_Meta_PP"/>
    <property type="match status" value="1"/>
</dbReference>
<dbReference type="InterPro" id="IPR015422">
    <property type="entry name" value="PyrdxlP-dep_Trfase_small"/>
</dbReference>
<dbReference type="GO" id="GO:0030170">
    <property type="term" value="F:pyridoxal phosphate binding"/>
    <property type="evidence" value="ECO:0007669"/>
    <property type="project" value="InterPro"/>
</dbReference>
<protein>
    <submittedName>
        <fullName evidence="7">O-acetylhomoserine sulfhydrylase</fullName>
    </submittedName>
</protein>
<organism evidence="7">
    <name type="scientific">Candidatus Actinomarina minuta</name>
    <dbReference type="NCBI Taxonomy" id="1389454"/>
    <lineage>
        <taxon>Bacteria</taxon>
        <taxon>Bacillati</taxon>
        <taxon>Actinomycetota</taxon>
        <taxon>Actinomycetes</taxon>
        <taxon>Candidatus Actinomarinidae</taxon>
        <taxon>Candidatus Actinomarinales</taxon>
        <taxon>Candidatus Actinomarineae</taxon>
        <taxon>Candidatus Actinomarinaceae</taxon>
        <taxon>Candidatus Actinomarina</taxon>
    </lineage>
</organism>
<dbReference type="InterPro" id="IPR054542">
    <property type="entry name" value="Cys_met_metab_PP"/>
</dbReference>
<dbReference type="InterPro" id="IPR015424">
    <property type="entry name" value="PyrdxlP-dep_Trfase"/>
</dbReference>
<dbReference type="InterPro" id="IPR015421">
    <property type="entry name" value="PyrdxlP-dep_Trfase_major"/>
</dbReference>
<dbReference type="PANTHER" id="PTHR43797:SF2">
    <property type="entry name" value="HOMOCYSTEINE_CYSTEINE SYNTHASE"/>
    <property type="match status" value="1"/>
</dbReference>